<accession>A0AAW1U8S9</accession>
<feature type="compositionally biased region" description="Basic and acidic residues" evidence="1">
    <location>
        <begin position="79"/>
        <end position="90"/>
    </location>
</feature>
<evidence type="ECO:0000256" key="1">
    <source>
        <dbReference type="SAM" id="MobiDB-lite"/>
    </source>
</evidence>
<evidence type="ECO:0000313" key="3">
    <source>
        <dbReference type="Proteomes" id="UP001431783"/>
    </source>
</evidence>
<name>A0AAW1U8S9_9CUCU</name>
<gene>
    <name evidence="2" type="ORF">WA026_012769</name>
</gene>
<proteinExistence type="predicted"/>
<protein>
    <submittedName>
        <fullName evidence="2">Uncharacterized protein</fullName>
    </submittedName>
</protein>
<reference evidence="2 3" key="1">
    <citation type="submission" date="2023-03" db="EMBL/GenBank/DDBJ databases">
        <title>Genome insight into feeding habits of ladybird beetles.</title>
        <authorList>
            <person name="Li H.-S."/>
            <person name="Huang Y.-H."/>
            <person name="Pang H."/>
        </authorList>
    </citation>
    <scope>NUCLEOTIDE SEQUENCE [LARGE SCALE GENOMIC DNA]</scope>
    <source>
        <strain evidence="2">SYSU_2023b</strain>
        <tissue evidence="2">Whole body</tissue>
    </source>
</reference>
<keyword evidence="3" id="KW-1185">Reference proteome</keyword>
<feature type="compositionally biased region" description="Polar residues" evidence="1">
    <location>
        <begin position="58"/>
        <end position="78"/>
    </location>
</feature>
<evidence type="ECO:0000313" key="2">
    <source>
        <dbReference type="EMBL" id="KAK9876455.1"/>
    </source>
</evidence>
<comment type="caution">
    <text evidence="2">The sequence shown here is derived from an EMBL/GenBank/DDBJ whole genome shotgun (WGS) entry which is preliminary data.</text>
</comment>
<organism evidence="2 3">
    <name type="scientific">Henosepilachna vigintioctopunctata</name>
    <dbReference type="NCBI Taxonomy" id="420089"/>
    <lineage>
        <taxon>Eukaryota</taxon>
        <taxon>Metazoa</taxon>
        <taxon>Ecdysozoa</taxon>
        <taxon>Arthropoda</taxon>
        <taxon>Hexapoda</taxon>
        <taxon>Insecta</taxon>
        <taxon>Pterygota</taxon>
        <taxon>Neoptera</taxon>
        <taxon>Endopterygota</taxon>
        <taxon>Coleoptera</taxon>
        <taxon>Polyphaga</taxon>
        <taxon>Cucujiformia</taxon>
        <taxon>Coccinelloidea</taxon>
        <taxon>Coccinellidae</taxon>
        <taxon>Epilachninae</taxon>
        <taxon>Epilachnini</taxon>
        <taxon>Henosepilachna</taxon>
    </lineage>
</organism>
<dbReference type="AlphaFoldDB" id="A0AAW1U8S9"/>
<dbReference type="EMBL" id="JARQZJ010000036">
    <property type="protein sequence ID" value="KAK9876455.1"/>
    <property type="molecule type" value="Genomic_DNA"/>
</dbReference>
<sequence length="205" mass="23688">MQVKFLTELITEFQSKNNIIMQNNEFLLEKCLSLEKSMKVQKKINVNILEKDNDFQMPDNNQTNSQIRSNRTLITENMTTRKVEEKDSATNRKQWSEIVSSNLKYVKSKITSNTELSAENIDKTGEINRNTQNSSNNWVNVFRKKALKPKDKVNMTCTGLKNKADNTVFRAATSRFYLGKVAGKDVTEDTIRFTLKRSMDMKVLT</sequence>
<dbReference type="Proteomes" id="UP001431783">
    <property type="component" value="Unassembled WGS sequence"/>
</dbReference>
<feature type="region of interest" description="Disordered" evidence="1">
    <location>
        <begin position="55"/>
        <end position="91"/>
    </location>
</feature>